<keyword evidence="2" id="KW-1185">Reference proteome</keyword>
<comment type="caution">
    <text evidence="1">The sequence shown here is derived from an EMBL/GenBank/DDBJ whole genome shotgun (WGS) entry which is preliminary data.</text>
</comment>
<dbReference type="AlphaFoldDB" id="A0A9P4NPA4"/>
<evidence type="ECO:0000313" key="2">
    <source>
        <dbReference type="Proteomes" id="UP000800235"/>
    </source>
</evidence>
<evidence type="ECO:0000313" key="1">
    <source>
        <dbReference type="EMBL" id="KAF2429211.1"/>
    </source>
</evidence>
<name>A0A9P4NPA4_9PEZI</name>
<protein>
    <submittedName>
        <fullName evidence="1">Uncharacterized protein</fullName>
    </submittedName>
</protein>
<gene>
    <name evidence="1" type="ORF">EJ08DRAFT_303835</name>
</gene>
<sequence>MPPSLARLDHTGYEHHIFSLRWPHRSYPPKNPKLDSLMKDIDAQHYALLIVYFTTEPGPLSLHGRTIELSLQDTSPKALLDDPDGKAVQVDLEHDWEDTFRNYHDGDARRCHVKYVATVQYPFEKEEWRSLEEIAMKILRRAGGLYNCERFHCQTFCENVSGEVYALAQRKKEVDEKKRDRCHVM</sequence>
<reference evidence="1" key="1">
    <citation type="journal article" date="2020" name="Stud. Mycol.">
        <title>101 Dothideomycetes genomes: a test case for predicting lifestyles and emergence of pathogens.</title>
        <authorList>
            <person name="Haridas S."/>
            <person name="Albert R."/>
            <person name="Binder M."/>
            <person name="Bloem J."/>
            <person name="Labutti K."/>
            <person name="Salamov A."/>
            <person name="Andreopoulos B."/>
            <person name="Baker S."/>
            <person name="Barry K."/>
            <person name="Bills G."/>
            <person name="Bluhm B."/>
            <person name="Cannon C."/>
            <person name="Castanera R."/>
            <person name="Culley D."/>
            <person name="Daum C."/>
            <person name="Ezra D."/>
            <person name="Gonzalez J."/>
            <person name="Henrissat B."/>
            <person name="Kuo A."/>
            <person name="Liang C."/>
            <person name="Lipzen A."/>
            <person name="Lutzoni F."/>
            <person name="Magnuson J."/>
            <person name="Mondo S."/>
            <person name="Nolan M."/>
            <person name="Ohm R."/>
            <person name="Pangilinan J."/>
            <person name="Park H.-J."/>
            <person name="Ramirez L."/>
            <person name="Alfaro M."/>
            <person name="Sun H."/>
            <person name="Tritt A."/>
            <person name="Yoshinaga Y."/>
            <person name="Zwiers L.-H."/>
            <person name="Turgeon B."/>
            <person name="Goodwin S."/>
            <person name="Spatafora J."/>
            <person name="Crous P."/>
            <person name="Grigoriev I."/>
        </authorList>
    </citation>
    <scope>NUCLEOTIDE SEQUENCE</scope>
    <source>
        <strain evidence="1">CBS 130266</strain>
    </source>
</reference>
<dbReference type="Proteomes" id="UP000800235">
    <property type="component" value="Unassembled WGS sequence"/>
</dbReference>
<dbReference type="EMBL" id="MU007049">
    <property type="protein sequence ID" value="KAF2429211.1"/>
    <property type="molecule type" value="Genomic_DNA"/>
</dbReference>
<organism evidence="1 2">
    <name type="scientific">Tothia fuscella</name>
    <dbReference type="NCBI Taxonomy" id="1048955"/>
    <lineage>
        <taxon>Eukaryota</taxon>
        <taxon>Fungi</taxon>
        <taxon>Dikarya</taxon>
        <taxon>Ascomycota</taxon>
        <taxon>Pezizomycotina</taxon>
        <taxon>Dothideomycetes</taxon>
        <taxon>Pleosporomycetidae</taxon>
        <taxon>Venturiales</taxon>
        <taxon>Cylindrosympodiaceae</taxon>
        <taxon>Tothia</taxon>
    </lineage>
</organism>
<proteinExistence type="predicted"/>
<accession>A0A9P4NPA4</accession>